<evidence type="ECO:0000256" key="5">
    <source>
        <dbReference type="ARBA" id="ARBA00022989"/>
    </source>
</evidence>
<keyword evidence="6 7" id="KW-0472">Membrane</keyword>
<feature type="transmembrane region" description="Helical" evidence="7">
    <location>
        <begin position="340"/>
        <end position="361"/>
    </location>
</feature>
<gene>
    <name evidence="9" type="ORF">A8C75_01415</name>
</gene>
<dbReference type="PANTHER" id="PTHR23513:SF11">
    <property type="entry name" value="STAPHYLOFERRIN A TRANSPORTER"/>
    <property type="match status" value="1"/>
</dbReference>
<dbReference type="AlphaFoldDB" id="A0A1A9F5N5"/>
<dbReference type="KEGG" id="mars:A8C75_01415"/>
<evidence type="ECO:0000313" key="9">
    <source>
        <dbReference type="EMBL" id="ANG65053.1"/>
    </source>
</evidence>
<keyword evidence="10" id="KW-1185">Reference proteome</keyword>
<dbReference type="InterPro" id="IPR020846">
    <property type="entry name" value="MFS_dom"/>
</dbReference>
<reference evidence="9 10" key="2">
    <citation type="journal article" date="2018" name="Int. J. Syst. Evol. Microbiol.">
        <title>Marinobacterium aestuarii sp. nov., a benzene-degrading marine bacterium isolated from estuary sediment.</title>
        <authorList>
            <person name="Bae S.S."/>
            <person name="Jung J."/>
            <person name="Chung D."/>
            <person name="Baek K."/>
        </authorList>
    </citation>
    <scope>NUCLEOTIDE SEQUENCE [LARGE SCALE GENOMIC DNA]</scope>
    <source>
        <strain evidence="9 10">ST58-10</strain>
    </source>
</reference>
<dbReference type="Pfam" id="PF05977">
    <property type="entry name" value="MFS_3"/>
    <property type="match status" value="1"/>
</dbReference>
<evidence type="ECO:0000256" key="6">
    <source>
        <dbReference type="ARBA" id="ARBA00023136"/>
    </source>
</evidence>
<evidence type="ECO:0000256" key="1">
    <source>
        <dbReference type="ARBA" id="ARBA00004651"/>
    </source>
</evidence>
<dbReference type="EMBL" id="CP015839">
    <property type="protein sequence ID" value="ANG65053.1"/>
    <property type="molecule type" value="Genomic_DNA"/>
</dbReference>
<evidence type="ECO:0000256" key="3">
    <source>
        <dbReference type="ARBA" id="ARBA00022475"/>
    </source>
</evidence>
<feature type="transmembrane region" description="Helical" evidence="7">
    <location>
        <begin position="222"/>
        <end position="244"/>
    </location>
</feature>
<feature type="transmembrane region" description="Helical" evidence="7">
    <location>
        <begin position="256"/>
        <end position="274"/>
    </location>
</feature>
<feature type="transmembrane region" description="Helical" evidence="7">
    <location>
        <begin position="14"/>
        <end position="36"/>
    </location>
</feature>
<dbReference type="STRING" id="1821621.A8C75_01415"/>
<evidence type="ECO:0000256" key="4">
    <source>
        <dbReference type="ARBA" id="ARBA00022692"/>
    </source>
</evidence>
<dbReference type="Gene3D" id="1.20.1250.20">
    <property type="entry name" value="MFS general substrate transporter like domains"/>
    <property type="match status" value="1"/>
</dbReference>
<dbReference type="Proteomes" id="UP000078070">
    <property type="component" value="Chromosome"/>
</dbReference>
<proteinExistence type="predicted"/>
<name>A0A1A9F5N5_9GAMM</name>
<feature type="transmembrane region" description="Helical" evidence="7">
    <location>
        <begin position="139"/>
        <end position="160"/>
    </location>
</feature>
<evidence type="ECO:0000256" key="2">
    <source>
        <dbReference type="ARBA" id="ARBA00022448"/>
    </source>
</evidence>
<dbReference type="PROSITE" id="PS50850">
    <property type="entry name" value="MFS"/>
    <property type="match status" value="1"/>
</dbReference>
<sequence>MIGWSTWDLTQSPLWVGAVSAAMLLPTFFLSPVFGVLADRLDPRQGMLVAYLSEAVISVSAAVANFQGVFSLNWILCLAFMLGVVSAAQHPMRLVLLPHLVPRPSLPSAVGLASITYNLSRIIGPALGAWLLISVSTAAAFLLVSALFGVGSLFLLRIRVHVPRAQHHAESILSAMSQGLVVIRNSPLIRLVLILTMVDGMIGRSIMELLPAISGRLINGDAGTLASLSALAGVGSVLGGVIVSRMRGQERTLLQLVFGSLLLCSMAVLLVVWVRDLAGLGFMIMLVSMAVTMIGTGCQALIQVCVADAYRGRVLSIWTVVSLGVPALGAFFMGSIAEQVGFVAVLIACALATAALVVLLWQRCQVAAVLKGVTA</sequence>
<evidence type="ECO:0000313" key="10">
    <source>
        <dbReference type="Proteomes" id="UP000078070"/>
    </source>
</evidence>
<dbReference type="InterPro" id="IPR036259">
    <property type="entry name" value="MFS_trans_sf"/>
</dbReference>
<reference evidence="10" key="1">
    <citation type="submission" date="2016-05" db="EMBL/GenBank/DDBJ databases">
        <authorList>
            <person name="Baek K."/>
            <person name="Yang S.-J."/>
        </authorList>
    </citation>
    <scope>NUCLEOTIDE SEQUENCE [LARGE SCALE GENOMIC DNA]</scope>
    <source>
        <strain evidence="10">ST58-10</strain>
    </source>
</reference>
<keyword evidence="5 7" id="KW-1133">Transmembrane helix</keyword>
<keyword evidence="2" id="KW-0813">Transport</keyword>
<dbReference type="GO" id="GO:0005886">
    <property type="term" value="C:plasma membrane"/>
    <property type="evidence" value="ECO:0007669"/>
    <property type="project" value="UniProtKB-SubCell"/>
</dbReference>
<evidence type="ECO:0000256" key="7">
    <source>
        <dbReference type="SAM" id="Phobius"/>
    </source>
</evidence>
<feature type="transmembrane region" description="Helical" evidence="7">
    <location>
        <begin position="72"/>
        <end position="88"/>
    </location>
</feature>
<dbReference type="CDD" id="cd06173">
    <property type="entry name" value="MFS_MefA_like"/>
    <property type="match status" value="1"/>
</dbReference>
<feature type="transmembrane region" description="Helical" evidence="7">
    <location>
        <begin position="280"/>
        <end position="302"/>
    </location>
</feature>
<accession>A0A1A9F5N5</accession>
<evidence type="ECO:0000259" key="8">
    <source>
        <dbReference type="PROSITE" id="PS50850"/>
    </source>
</evidence>
<comment type="subcellular location">
    <subcellularLocation>
        <location evidence="1">Cell membrane</location>
        <topology evidence="1">Multi-pass membrane protein</topology>
    </subcellularLocation>
</comment>
<protein>
    <recommendedName>
        <fullName evidence="8">Major facilitator superfamily (MFS) profile domain-containing protein</fullName>
    </recommendedName>
</protein>
<keyword evidence="4 7" id="KW-0812">Transmembrane</keyword>
<dbReference type="GO" id="GO:0022857">
    <property type="term" value="F:transmembrane transporter activity"/>
    <property type="evidence" value="ECO:0007669"/>
    <property type="project" value="InterPro"/>
</dbReference>
<keyword evidence="3" id="KW-1003">Cell membrane</keyword>
<feature type="transmembrane region" description="Helical" evidence="7">
    <location>
        <begin position="314"/>
        <end position="334"/>
    </location>
</feature>
<dbReference type="SUPFAM" id="SSF103473">
    <property type="entry name" value="MFS general substrate transporter"/>
    <property type="match status" value="1"/>
</dbReference>
<organism evidence="9 10">
    <name type="scientific">Marinobacterium aestuarii</name>
    <dbReference type="NCBI Taxonomy" id="1821621"/>
    <lineage>
        <taxon>Bacteria</taxon>
        <taxon>Pseudomonadati</taxon>
        <taxon>Pseudomonadota</taxon>
        <taxon>Gammaproteobacteria</taxon>
        <taxon>Oceanospirillales</taxon>
        <taxon>Oceanospirillaceae</taxon>
        <taxon>Marinobacterium</taxon>
    </lineage>
</organism>
<feature type="domain" description="Major facilitator superfamily (MFS) profile" evidence="8">
    <location>
        <begin position="1"/>
        <end position="365"/>
    </location>
</feature>
<dbReference type="InterPro" id="IPR010290">
    <property type="entry name" value="TM_effector"/>
</dbReference>
<feature type="transmembrane region" description="Helical" evidence="7">
    <location>
        <begin position="181"/>
        <end position="202"/>
    </location>
</feature>
<dbReference type="PANTHER" id="PTHR23513">
    <property type="entry name" value="INTEGRAL MEMBRANE EFFLUX PROTEIN-RELATED"/>
    <property type="match status" value="1"/>
</dbReference>